<comment type="caution">
    <text evidence="8">The sequence shown here is derived from an EMBL/GenBank/DDBJ whole genome shotgun (WGS) entry which is preliminary data.</text>
</comment>
<dbReference type="PANTHER" id="PTHR13947:SF37">
    <property type="entry name" value="LD18367P"/>
    <property type="match status" value="1"/>
</dbReference>
<dbReference type="Gene3D" id="1.10.10.10">
    <property type="entry name" value="Winged helix-like DNA-binding domain superfamily/Winged helix DNA-binding domain"/>
    <property type="match status" value="1"/>
</dbReference>
<keyword evidence="1" id="KW-0808">Transferase</keyword>
<dbReference type="SUPFAM" id="SSF55729">
    <property type="entry name" value="Acyl-CoA N-acyltransferases (Nat)"/>
    <property type="match status" value="1"/>
</dbReference>
<evidence type="ECO:0000256" key="1">
    <source>
        <dbReference type="ARBA" id="ARBA00022679"/>
    </source>
</evidence>
<feature type="region of interest" description="Disordered" evidence="5">
    <location>
        <begin position="1"/>
        <end position="24"/>
    </location>
</feature>
<dbReference type="GO" id="GO:0003700">
    <property type="term" value="F:DNA-binding transcription factor activity"/>
    <property type="evidence" value="ECO:0007669"/>
    <property type="project" value="InterPro"/>
</dbReference>
<dbReference type="Pfam" id="PF00583">
    <property type="entry name" value="Acetyltransf_1"/>
    <property type="match status" value="1"/>
</dbReference>
<dbReference type="InterPro" id="IPR000182">
    <property type="entry name" value="GNAT_dom"/>
</dbReference>
<accession>A0AA90H4K8</accession>
<dbReference type="PROSITE" id="PS51186">
    <property type="entry name" value="GNAT"/>
    <property type="match status" value="1"/>
</dbReference>
<dbReference type="SMART" id="SM00347">
    <property type="entry name" value="HTH_MARR"/>
    <property type="match status" value="1"/>
</dbReference>
<evidence type="ECO:0000313" key="8">
    <source>
        <dbReference type="EMBL" id="MDI5971146.1"/>
    </source>
</evidence>
<sequence length="331" mass="36448">MPDPTNSPIPADSGDTAGAGSPSLRPTVNAVLEFNRFHSTLLGALDQAGRRGTPYSPAEARVLDELKEATAVPVARLRETLRMDRGQLSRVLARLEEAGLVVREPHPVDRRAQSAALTDGGREAARLLDSRSYEAVGDVVNRLAEGQRYRLVEALRTVRETLTGPMVGVVTLRGPEPGDLGWVIERNAAVYAAEFGWNGEYEALVARIVADFASGHDERREALWIAELDGRPAGCVFCVRDEAPGTARLRLLLVDPRARGHRIGQRLVRGCVEFARTAGYRELVLWTNDVLGAARRIYQEAGFELVAERPHHSFGQDLVGQDWRLVLHEDR</sequence>
<keyword evidence="3" id="KW-0238">DNA-binding</keyword>
<reference evidence="8" key="1">
    <citation type="submission" date="2023-05" db="EMBL/GenBank/DDBJ databases">
        <title>Streptantibioticus silvisoli sp. nov., acidotolerant actinomycetes 1 from pine litter.</title>
        <authorList>
            <person name="Swiecimska M."/>
            <person name="Golinska P."/>
            <person name="Sangal V."/>
            <person name="Wachnowicz B."/>
            <person name="Goodfellow M."/>
        </authorList>
    </citation>
    <scope>NUCLEOTIDE SEQUENCE</scope>
    <source>
        <strain evidence="8">SL13</strain>
    </source>
</reference>
<gene>
    <name evidence="8" type="ORF">POF50_017650</name>
</gene>
<dbReference type="PROSITE" id="PS01117">
    <property type="entry name" value="HTH_MARR_1"/>
    <property type="match status" value="1"/>
</dbReference>
<evidence type="ECO:0000256" key="4">
    <source>
        <dbReference type="ARBA" id="ARBA00023163"/>
    </source>
</evidence>
<dbReference type="InterPro" id="IPR036390">
    <property type="entry name" value="WH_DNA-bd_sf"/>
</dbReference>
<dbReference type="InterPro" id="IPR016181">
    <property type="entry name" value="Acyl_CoA_acyltransferase"/>
</dbReference>
<evidence type="ECO:0000256" key="3">
    <source>
        <dbReference type="ARBA" id="ARBA00023125"/>
    </source>
</evidence>
<dbReference type="CDD" id="cd04301">
    <property type="entry name" value="NAT_SF"/>
    <property type="match status" value="1"/>
</dbReference>
<evidence type="ECO:0000256" key="5">
    <source>
        <dbReference type="SAM" id="MobiDB-lite"/>
    </source>
</evidence>
<feature type="domain" description="HTH marR-type" evidence="6">
    <location>
        <begin position="21"/>
        <end position="160"/>
    </location>
</feature>
<dbReference type="PRINTS" id="PR00598">
    <property type="entry name" value="HTHMARR"/>
</dbReference>
<name>A0AA90H4K8_9ACTN</name>
<dbReference type="InterPro" id="IPR050769">
    <property type="entry name" value="NAT_camello-type"/>
</dbReference>
<dbReference type="GO" id="GO:0003677">
    <property type="term" value="F:DNA binding"/>
    <property type="evidence" value="ECO:0007669"/>
    <property type="project" value="UniProtKB-KW"/>
</dbReference>
<evidence type="ECO:0000259" key="6">
    <source>
        <dbReference type="PROSITE" id="PS50995"/>
    </source>
</evidence>
<keyword evidence="4" id="KW-0804">Transcription</keyword>
<dbReference type="SUPFAM" id="SSF46785">
    <property type="entry name" value="Winged helix' DNA-binding domain"/>
    <property type="match status" value="1"/>
</dbReference>
<feature type="domain" description="N-acetyltransferase" evidence="7">
    <location>
        <begin position="170"/>
        <end position="330"/>
    </location>
</feature>
<dbReference type="AlphaFoldDB" id="A0AA90H4K8"/>
<evidence type="ECO:0000256" key="2">
    <source>
        <dbReference type="ARBA" id="ARBA00023015"/>
    </source>
</evidence>
<keyword evidence="2" id="KW-0805">Transcription regulation</keyword>
<organism evidence="8">
    <name type="scientific">Streptantibioticus silvisoli</name>
    <dbReference type="NCBI Taxonomy" id="2705255"/>
    <lineage>
        <taxon>Bacteria</taxon>
        <taxon>Bacillati</taxon>
        <taxon>Actinomycetota</taxon>
        <taxon>Actinomycetes</taxon>
        <taxon>Kitasatosporales</taxon>
        <taxon>Streptomycetaceae</taxon>
        <taxon>Streptantibioticus</taxon>
    </lineage>
</organism>
<dbReference type="RefSeq" id="WP_271318367.1">
    <property type="nucleotide sequence ID" value="NZ_JABXJJ020000020.1"/>
</dbReference>
<dbReference type="InterPro" id="IPR023187">
    <property type="entry name" value="Tscrpt_reg_MarR-type_CS"/>
</dbReference>
<dbReference type="EMBL" id="JABXJJ020000020">
    <property type="protein sequence ID" value="MDI5971146.1"/>
    <property type="molecule type" value="Genomic_DNA"/>
</dbReference>
<dbReference type="PROSITE" id="PS50995">
    <property type="entry name" value="HTH_MARR_2"/>
    <property type="match status" value="1"/>
</dbReference>
<evidence type="ECO:0000259" key="7">
    <source>
        <dbReference type="PROSITE" id="PS51186"/>
    </source>
</evidence>
<dbReference type="Pfam" id="PF12802">
    <property type="entry name" value="MarR_2"/>
    <property type="match status" value="1"/>
</dbReference>
<protein>
    <submittedName>
        <fullName evidence="8">Helix-turn-helix domain-containing GNAT family N-acetyltransferase</fullName>
    </submittedName>
</protein>
<dbReference type="GO" id="GO:0008080">
    <property type="term" value="F:N-acetyltransferase activity"/>
    <property type="evidence" value="ECO:0007669"/>
    <property type="project" value="InterPro"/>
</dbReference>
<dbReference type="InterPro" id="IPR036388">
    <property type="entry name" value="WH-like_DNA-bd_sf"/>
</dbReference>
<dbReference type="Gene3D" id="3.40.630.30">
    <property type="match status" value="1"/>
</dbReference>
<proteinExistence type="predicted"/>
<dbReference type="InterPro" id="IPR000835">
    <property type="entry name" value="HTH_MarR-typ"/>
</dbReference>
<dbReference type="PANTHER" id="PTHR13947">
    <property type="entry name" value="GNAT FAMILY N-ACETYLTRANSFERASE"/>
    <property type="match status" value="1"/>
</dbReference>